<sequence>MSRFPAGTLLLAALIGMANVACTPRFYQRTTVALEVGDEEAVQIRYGELDSCLLRRQVPVDYVIRRPRYTLQIRPVPGLETPARLELRLQAGANGTLQFPDLAEEPQALFAELGVRYVVDTAALNGVLNLQVRRGNEELGRERFKLSAGQCRVLSPN</sequence>
<feature type="signal peptide" evidence="1">
    <location>
        <begin position="1"/>
        <end position="20"/>
    </location>
</feature>
<keyword evidence="1" id="KW-0732">Signal</keyword>
<dbReference type="OrthoDB" id="9859749at2"/>
<feature type="chain" id="PRO_5013268528" description="Lipoprotein" evidence="1">
    <location>
        <begin position="21"/>
        <end position="157"/>
    </location>
</feature>
<accession>A0A1M5N8V4</accession>
<organism evidence="2 3">
    <name type="scientific">Hydrocarboniphaga daqingensis</name>
    <dbReference type="NCBI Taxonomy" id="490188"/>
    <lineage>
        <taxon>Bacteria</taxon>
        <taxon>Pseudomonadati</taxon>
        <taxon>Pseudomonadota</taxon>
        <taxon>Gammaproteobacteria</taxon>
        <taxon>Nevskiales</taxon>
        <taxon>Nevskiaceae</taxon>
        <taxon>Hydrocarboniphaga</taxon>
    </lineage>
</organism>
<proteinExistence type="predicted"/>
<gene>
    <name evidence="2" type="ORF">SAMN04488068_1696</name>
</gene>
<evidence type="ECO:0000256" key="1">
    <source>
        <dbReference type="SAM" id="SignalP"/>
    </source>
</evidence>
<dbReference type="Proteomes" id="UP000199758">
    <property type="component" value="Unassembled WGS sequence"/>
</dbReference>
<dbReference type="RefSeq" id="WP_072896449.1">
    <property type="nucleotide sequence ID" value="NZ_FQWZ01000003.1"/>
</dbReference>
<evidence type="ECO:0000313" key="3">
    <source>
        <dbReference type="Proteomes" id="UP000199758"/>
    </source>
</evidence>
<evidence type="ECO:0000313" key="2">
    <source>
        <dbReference type="EMBL" id="SHG85917.1"/>
    </source>
</evidence>
<dbReference type="EMBL" id="FQWZ01000003">
    <property type="protein sequence ID" value="SHG85917.1"/>
    <property type="molecule type" value="Genomic_DNA"/>
</dbReference>
<name>A0A1M5N8V4_9GAMM</name>
<keyword evidence="3" id="KW-1185">Reference proteome</keyword>
<protein>
    <recommendedName>
        <fullName evidence="4">Lipoprotein</fullName>
    </recommendedName>
</protein>
<reference evidence="2 3" key="1">
    <citation type="submission" date="2016-11" db="EMBL/GenBank/DDBJ databases">
        <authorList>
            <person name="Jaros S."/>
            <person name="Januszkiewicz K."/>
            <person name="Wedrychowicz H."/>
        </authorList>
    </citation>
    <scope>NUCLEOTIDE SEQUENCE [LARGE SCALE GENOMIC DNA]</scope>
    <source>
        <strain evidence="2 3">CGMCC 1.7049</strain>
    </source>
</reference>
<evidence type="ECO:0008006" key="4">
    <source>
        <dbReference type="Google" id="ProtNLM"/>
    </source>
</evidence>
<dbReference type="AlphaFoldDB" id="A0A1M5N8V4"/>